<comment type="caution">
    <text evidence="2">The sequence shown here is derived from an EMBL/GenBank/DDBJ whole genome shotgun (WGS) entry which is preliminary data.</text>
</comment>
<feature type="signal peptide" evidence="1">
    <location>
        <begin position="1"/>
        <end position="20"/>
    </location>
</feature>
<feature type="chain" id="PRO_5046639703" description="Lipocalin-like domain-containing protein" evidence="1">
    <location>
        <begin position="21"/>
        <end position="159"/>
    </location>
</feature>
<dbReference type="PROSITE" id="PS51257">
    <property type="entry name" value="PROKAR_LIPOPROTEIN"/>
    <property type="match status" value="1"/>
</dbReference>
<dbReference type="Proteomes" id="UP000714420">
    <property type="component" value="Unassembled WGS sequence"/>
</dbReference>
<dbReference type="RefSeq" id="WP_172277068.1">
    <property type="nucleotide sequence ID" value="NZ_CASGMU010000019.1"/>
</dbReference>
<evidence type="ECO:0008006" key="4">
    <source>
        <dbReference type="Google" id="ProtNLM"/>
    </source>
</evidence>
<accession>A0ABX2AQ36</accession>
<name>A0ABX2AQ36_9BACT</name>
<gene>
    <name evidence="2" type="ORF">HPS56_12225</name>
</gene>
<proteinExistence type="predicted"/>
<reference evidence="2 3" key="1">
    <citation type="submission" date="2020-05" db="EMBL/GenBank/DDBJ databases">
        <title>Distinct polysaccharide utilization as determinants for interspecies competition between intestinal Prevotella spp.</title>
        <authorList>
            <person name="Galvez E.J.C."/>
            <person name="Iljazovic A."/>
            <person name="Strowig T."/>
        </authorList>
    </citation>
    <scope>NUCLEOTIDE SEQUENCE [LARGE SCALE GENOMIC DNA]</scope>
    <source>
        <strain evidence="2 3">PMUR</strain>
    </source>
</reference>
<keyword evidence="3" id="KW-1185">Reference proteome</keyword>
<organism evidence="2 3">
    <name type="scientific">Xylanibacter muris</name>
    <dbReference type="NCBI Taxonomy" id="2736290"/>
    <lineage>
        <taxon>Bacteria</taxon>
        <taxon>Pseudomonadati</taxon>
        <taxon>Bacteroidota</taxon>
        <taxon>Bacteroidia</taxon>
        <taxon>Bacteroidales</taxon>
        <taxon>Prevotellaceae</taxon>
        <taxon>Xylanibacter</taxon>
    </lineage>
</organism>
<protein>
    <recommendedName>
        <fullName evidence="4">Lipocalin-like domain-containing protein</fullName>
    </recommendedName>
</protein>
<evidence type="ECO:0000313" key="3">
    <source>
        <dbReference type="Proteomes" id="UP000714420"/>
    </source>
</evidence>
<dbReference type="EMBL" id="JABKKF010000015">
    <property type="protein sequence ID" value="NPD93088.1"/>
    <property type="molecule type" value="Genomic_DNA"/>
</dbReference>
<evidence type="ECO:0000256" key="1">
    <source>
        <dbReference type="SAM" id="SignalP"/>
    </source>
</evidence>
<sequence>MRKYFSFIIVSVLVSLPLIFTGCSDDEDDSGNVICTASDIVGTWRCLSSYECERINGKVVEEYIDEEVGSFMTITQTGNKQEGVLVSQSVTGEVNNVLWKLNKGILYELVGSDDEEEDDEPEWIPFLIKDFTGDRMTLLFERADGPFYICSKTVLERVK</sequence>
<evidence type="ECO:0000313" key="2">
    <source>
        <dbReference type="EMBL" id="NPD93088.1"/>
    </source>
</evidence>
<keyword evidence="1" id="KW-0732">Signal</keyword>